<dbReference type="InterPro" id="IPR043502">
    <property type="entry name" value="DNA/RNA_pol_sf"/>
</dbReference>
<name>A0AAV5MTF9_9ROSI</name>
<gene>
    <name evidence="2" type="ORF">SLEP1_g58708</name>
</gene>
<dbReference type="EMBL" id="BPVZ01000611">
    <property type="protein sequence ID" value="GKV52113.1"/>
    <property type="molecule type" value="Genomic_DNA"/>
</dbReference>
<dbReference type="CDD" id="cd01650">
    <property type="entry name" value="RT_nLTR_like"/>
    <property type="match status" value="1"/>
</dbReference>
<dbReference type="PROSITE" id="PS50878">
    <property type="entry name" value="RT_POL"/>
    <property type="match status" value="1"/>
</dbReference>
<proteinExistence type="predicted"/>
<dbReference type="Gene3D" id="3.60.10.10">
    <property type="entry name" value="Endonuclease/exonuclease/phosphatase"/>
    <property type="match status" value="1"/>
</dbReference>
<evidence type="ECO:0000313" key="3">
    <source>
        <dbReference type="Proteomes" id="UP001054252"/>
    </source>
</evidence>
<protein>
    <recommendedName>
        <fullName evidence="1">Reverse transcriptase domain-containing protein</fullName>
    </recommendedName>
</protein>
<dbReference type="PANTHER" id="PTHR33116:SF78">
    <property type="entry name" value="OS12G0587133 PROTEIN"/>
    <property type="match status" value="1"/>
</dbReference>
<dbReference type="SUPFAM" id="SSF56672">
    <property type="entry name" value="DNA/RNA polymerases"/>
    <property type="match status" value="1"/>
</dbReference>
<sequence>MIILFLSHPPQRYGEDASCPYSNVFKTGPDWRVQQFVKYQALREANASIGKYIAKPSSGQSSGLICIWDKNVLKCSRIIEGANYVGQSGLWGLGETEVNLLNIYAPCDVASRRALWEELRIVVRAQSGSWCLMGDFNSTRKQNERTGDRGTTTGMEDFEKFIIELELVKMLTAPFTEEVKNAVWNVDASKAPRPDGFNFKFFKELWETVKDDLMGAQEFHRNGKLVAGLNASSITLLPKSSNPQKIEEYRPISLIGALYKIIAKLLANRLTLVISEIIREYQMAFIKGRQLCDAVVMENEIIDEAKRMKRASFFLKIDFEKAYDKVCWRFLDYMLLRMGFGETWRGWIRECLQTSLFLVLVNGSPTRQEDLLSPFLFLIVVEGLNGLISLAIDRGLFQGVEVGSNGVRFSHIQFADDTILFGHATESNIWATKCILRTFELVSRLKINYAKSHLIGVHVQEEWNLKMACLLNCNMGETPFKYLEVQVGGNHRRLAMWQSLVDSFKKKLSMWKGRWLSLGGRITLLNFALTSLPMFLLSVYLAPKSIVKPIEKIKRDFLWGGCEGNRKIHSVSWERICRNKKKGGLGVKDIRSFNLALLGKWWDKLAKGEEGLWFKLIKEKYGCANDNWHAWVMEGRGWVLTGEKTFVGEGVLASRFPRLFMLSTGMDHKIIQMGSWQNGKWCWQLQWQCQLLSWELESVDQLTSIVEATHLHQGKEDIWTKKHGKEGVYSTKSRYSLLVSRQDAPSNHVFERVWNPCVPTKFYAVQPLKKITHLKEEFMHYFTGQPLTTIPLAVGHAAKSQCSPFVPHQVTLIFSNPTTKYKATAMKATPASRAAERM</sequence>
<dbReference type="AlphaFoldDB" id="A0AAV5MTF9"/>
<dbReference type="PANTHER" id="PTHR33116">
    <property type="entry name" value="REVERSE TRANSCRIPTASE ZINC-BINDING DOMAIN-CONTAINING PROTEIN-RELATED-RELATED"/>
    <property type="match status" value="1"/>
</dbReference>
<dbReference type="Pfam" id="PF00078">
    <property type="entry name" value="RVT_1"/>
    <property type="match status" value="1"/>
</dbReference>
<comment type="caution">
    <text evidence="2">The sequence shown here is derived from an EMBL/GenBank/DDBJ whole genome shotgun (WGS) entry which is preliminary data.</text>
</comment>
<dbReference type="SUPFAM" id="SSF56219">
    <property type="entry name" value="DNase I-like"/>
    <property type="match status" value="1"/>
</dbReference>
<keyword evidence="3" id="KW-1185">Reference proteome</keyword>
<dbReference type="InterPro" id="IPR036691">
    <property type="entry name" value="Endo/exonu/phosph_ase_sf"/>
</dbReference>
<accession>A0AAV5MTF9</accession>
<dbReference type="Proteomes" id="UP001054252">
    <property type="component" value="Unassembled WGS sequence"/>
</dbReference>
<dbReference type="InterPro" id="IPR000477">
    <property type="entry name" value="RT_dom"/>
</dbReference>
<feature type="domain" description="Reverse transcriptase" evidence="1">
    <location>
        <begin position="218"/>
        <end position="487"/>
    </location>
</feature>
<reference evidence="2 3" key="1">
    <citation type="journal article" date="2021" name="Commun. Biol.">
        <title>The genome of Shorea leprosula (Dipterocarpaceae) highlights the ecological relevance of drought in aseasonal tropical rainforests.</title>
        <authorList>
            <person name="Ng K.K.S."/>
            <person name="Kobayashi M.J."/>
            <person name="Fawcett J.A."/>
            <person name="Hatakeyama M."/>
            <person name="Paape T."/>
            <person name="Ng C.H."/>
            <person name="Ang C.C."/>
            <person name="Tnah L.H."/>
            <person name="Lee C.T."/>
            <person name="Nishiyama T."/>
            <person name="Sese J."/>
            <person name="O'Brien M.J."/>
            <person name="Copetti D."/>
            <person name="Mohd Noor M.I."/>
            <person name="Ong R.C."/>
            <person name="Putra M."/>
            <person name="Sireger I.Z."/>
            <person name="Indrioko S."/>
            <person name="Kosugi Y."/>
            <person name="Izuno A."/>
            <person name="Isagi Y."/>
            <person name="Lee S.L."/>
            <person name="Shimizu K.K."/>
        </authorList>
    </citation>
    <scope>NUCLEOTIDE SEQUENCE [LARGE SCALE GENOMIC DNA]</scope>
    <source>
        <strain evidence="2">214</strain>
    </source>
</reference>
<organism evidence="2 3">
    <name type="scientific">Rubroshorea leprosula</name>
    <dbReference type="NCBI Taxonomy" id="152421"/>
    <lineage>
        <taxon>Eukaryota</taxon>
        <taxon>Viridiplantae</taxon>
        <taxon>Streptophyta</taxon>
        <taxon>Embryophyta</taxon>
        <taxon>Tracheophyta</taxon>
        <taxon>Spermatophyta</taxon>
        <taxon>Magnoliopsida</taxon>
        <taxon>eudicotyledons</taxon>
        <taxon>Gunneridae</taxon>
        <taxon>Pentapetalae</taxon>
        <taxon>rosids</taxon>
        <taxon>malvids</taxon>
        <taxon>Malvales</taxon>
        <taxon>Dipterocarpaceae</taxon>
        <taxon>Rubroshorea</taxon>
    </lineage>
</organism>
<evidence type="ECO:0000313" key="2">
    <source>
        <dbReference type="EMBL" id="GKV52113.1"/>
    </source>
</evidence>
<evidence type="ECO:0000259" key="1">
    <source>
        <dbReference type="PROSITE" id="PS50878"/>
    </source>
</evidence>